<reference evidence="2" key="1">
    <citation type="submission" date="2009-11" db="EMBL/GenBank/DDBJ databases">
        <authorList>
            <consortium name="The Broad Institute Genome Sequencing Platform"/>
            <person name="Ward D."/>
            <person name="Feldgarden M."/>
            <person name="Earl A."/>
            <person name="Young S.K."/>
            <person name="Zeng Q."/>
            <person name="Koehrsen M."/>
            <person name="Alvarado L."/>
            <person name="Berlin A."/>
            <person name="Bochicchio J."/>
            <person name="Borenstein D."/>
            <person name="Chapman S.B."/>
            <person name="Chen Z."/>
            <person name="Engels R."/>
            <person name="Freedman E."/>
            <person name="Gellesch M."/>
            <person name="Goldberg J."/>
            <person name="Griggs A."/>
            <person name="Gujja S."/>
            <person name="Heilman E."/>
            <person name="Heiman D."/>
            <person name="Hepburn T."/>
            <person name="Howarth C."/>
            <person name="Jen D."/>
            <person name="Larson L."/>
            <person name="Lewis B."/>
            <person name="Mehta T."/>
            <person name="Park D."/>
            <person name="Pearson M."/>
            <person name="Roberts A."/>
            <person name="Saif S."/>
            <person name="Shea T."/>
            <person name="Shenoy N."/>
            <person name="Sisk P."/>
            <person name="Stolte C."/>
            <person name="Sykes S."/>
            <person name="Thomson T."/>
            <person name="Walk T."/>
            <person name="White J."/>
            <person name="Yandava C."/>
            <person name="Izard J."/>
            <person name="Baranova O.V."/>
            <person name="Blanton J.M."/>
            <person name="Tanner A.C."/>
            <person name="Dewhirst F.E."/>
            <person name="Haas B."/>
            <person name="Nusbaum C."/>
            <person name="Birren B."/>
        </authorList>
    </citation>
    <scope>NUCLEOTIDE SEQUENCE [LARGE SCALE GENOMIC DNA]</scope>
    <source>
        <strain evidence="2">1-1 BBBD Race 1</strain>
    </source>
</reference>
<dbReference type="OrthoDB" id="2505731at2759"/>
<dbReference type="EMBL" id="ADAS02000331">
    <property type="protein sequence ID" value="OAV87623.1"/>
    <property type="molecule type" value="Genomic_DNA"/>
</dbReference>
<dbReference type="VEuPathDB" id="FungiDB:PTTG_12405"/>
<reference evidence="2" key="2">
    <citation type="submission" date="2016-05" db="EMBL/GenBank/DDBJ databases">
        <title>Comparative analysis highlights variable genome content of wheat rusts and divergence of the mating loci.</title>
        <authorList>
            <person name="Cuomo C.A."/>
            <person name="Bakkeren G."/>
            <person name="Szabo L."/>
            <person name="Khalil H."/>
            <person name="Joly D."/>
            <person name="Goldberg J."/>
            <person name="Young S."/>
            <person name="Zeng Q."/>
            <person name="Fellers J."/>
        </authorList>
    </citation>
    <scope>NUCLEOTIDE SEQUENCE [LARGE SCALE GENOMIC DNA]</scope>
    <source>
        <strain evidence="2">1-1 BBBD Race 1</strain>
    </source>
</reference>
<gene>
    <name evidence="2" type="ORF">PTTG_12405</name>
</gene>
<feature type="transmembrane region" description="Helical" evidence="1">
    <location>
        <begin position="193"/>
        <end position="215"/>
    </location>
</feature>
<dbReference type="EnsemblFungi" id="PTTG_12405-t43_1">
    <property type="protein sequence ID" value="PTTG_12405-t43_1-p1"/>
    <property type="gene ID" value="PTTG_12405"/>
</dbReference>
<evidence type="ECO:0000256" key="1">
    <source>
        <dbReference type="SAM" id="Phobius"/>
    </source>
</evidence>
<proteinExistence type="predicted"/>
<evidence type="ECO:0000313" key="2">
    <source>
        <dbReference type="EMBL" id="OAV87623.1"/>
    </source>
</evidence>
<dbReference type="AlphaFoldDB" id="A0A180G6V9"/>
<organism evidence="2">
    <name type="scientific">Puccinia triticina (isolate 1-1 / race 1 (BBBD))</name>
    <name type="common">Brown leaf rust fungus</name>
    <dbReference type="NCBI Taxonomy" id="630390"/>
    <lineage>
        <taxon>Eukaryota</taxon>
        <taxon>Fungi</taxon>
        <taxon>Dikarya</taxon>
        <taxon>Basidiomycota</taxon>
        <taxon>Pucciniomycotina</taxon>
        <taxon>Pucciniomycetes</taxon>
        <taxon>Pucciniales</taxon>
        <taxon>Pucciniaceae</taxon>
        <taxon>Puccinia</taxon>
    </lineage>
</organism>
<evidence type="ECO:0000313" key="4">
    <source>
        <dbReference type="Proteomes" id="UP000005240"/>
    </source>
</evidence>
<keyword evidence="1" id="KW-0812">Transmembrane</keyword>
<keyword evidence="1" id="KW-1133">Transmembrane helix</keyword>
<dbReference type="Proteomes" id="UP000005240">
    <property type="component" value="Unassembled WGS sequence"/>
</dbReference>
<name>A0A180G6V9_PUCT1</name>
<evidence type="ECO:0000313" key="3">
    <source>
        <dbReference type="EnsemblFungi" id="PTTG_12405-t43_1-p1"/>
    </source>
</evidence>
<feature type="transmembrane region" description="Helical" evidence="1">
    <location>
        <begin position="91"/>
        <end position="118"/>
    </location>
</feature>
<feature type="transmembrane region" description="Helical" evidence="1">
    <location>
        <begin position="412"/>
        <end position="435"/>
    </location>
</feature>
<reference evidence="3" key="4">
    <citation type="submission" date="2025-05" db="UniProtKB">
        <authorList>
            <consortium name="EnsemblFungi"/>
        </authorList>
    </citation>
    <scope>IDENTIFICATION</scope>
    <source>
        <strain evidence="3">isolate 1-1 / race 1 (BBBD)</strain>
    </source>
</reference>
<protein>
    <submittedName>
        <fullName evidence="2 3">Uncharacterized protein</fullName>
    </submittedName>
</protein>
<accession>A0A180G6V9</accession>
<sequence>MSKRSINHRRVGAHKTSAEIVGRISRFVLLSDSSLLGKKQLAGKSNTGFMKSTRGLSHETMLGGLSAGADPFAYISQLTTRRFTPRLPQSAVILVAVFLIFHILLAAFNLVILLLPYIGKAKRPQWIFKKLYIYARSGEKRLFGTPLYLVNTGVLMSVSQLLSSVTTQAYIWMQIKMNSSEHYSLHSQFFPALGLMFIFNTCSYWSMTHCFLALYYSNKNFTDKSKRMSWLRSPLSINIFFAIFPISVTVSTIVVVTRMSMVYRDLQVQTKSLRATLSQGSLIWKKLKLPDHSDEKANLSSQLTKVQDQLDALLEQTGTLVPKLLDRFNSVRSIMLFFIPATSLVFVLSFWKLAQRYKLKCNVPIDPTSSTDFSDSWNANKSCKHLSVRSNISRTSQTFFQTLRSDPQFLRLTLRAFATLLGMLTGMVFWFLAIFKLSDMMIDPYWHGVATWLPTVSGSWTAIPVAWQSWRLYLDQNLRTADNACKLEDSIDQRAPSDDALSITTPGVKSKTFY</sequence>
<feature type="transmembrane region" description="Helical" evidence="1">
    <location>
        <begin position="235"/>
        <end position="256"/>
    </location>
</feature>
<feature type="transmembrane region" description="Helical" evidence="1">
    <location>
        <begin position="333"/>
        <end position="351"/>
    </location>
</feature>
<keyword evidence="4" id="KW-1185">Reference proteome</keyword>
<keyword evidence="1" id="KW-0472">Membrane</keyword>
<reference evidence="3 4" key="3">
    <citation type="journal article" date="2017" name="G3 (Bethesda)">
        <title>Comparative analysis highlights variable genome content of wheat rusts and divergence of the mating loci.</title>
        <authorList>
            <person name="Cuomo C.A."/>
            <person name="Bakkeren G."/>
            <person name="Khalil H.B."/>
            <person name="Panwar V."/>
            <person name="Joly D."/>
            <person name="Linning R."/>
            <person name="Sakthikumar S."/>
            <person name="Song X."/>
            <person name="Adiconis X."/>
            <person name="Fan L."/>
            <person name="Goldberg J.M."/>
            <person name="Levin J.Z."/>
            <person name="Young S."/>
            <person name="Zeng Q."/>
            <person name="Anikster Y."/>
            <person name="Bruce M."/>
            <person name="Wang M."/>
            <person name="Yin C."/>
            <person name="McCallum B."/>
            <person name="Szabo L.J."/>
            <person name="Hulbert S."/>
            <person name="Chen X."/>
            <person name="Fellers J.P."/>
        </authorList>
    </citation>
    <scope>NUCLEOTIDE SEQUENCE</scope>
    <source>
        <strain evidence="3">isolate 1-1 / race 1 (BBBD)</strain>
        <strain evidence="4">Isolate 1-1 / race 1 (BBBD)</strain>
    </source>
</reference>